<dbReference type="RefSeq" id="WP_132777336.1">
    <property type="nucleotide sequence ID" value="NZ_SMBZ01000013.1"/>
</dbReference>
<evidence type="ECO:0000256" key="1">
    <source>
        <dbReference type="ARBA" id="ARBA00022723"/>
    </source>
</evidence>
<evidence type="ECO:0000256" key="9">
    <source>
        <dbReference type="RuleBase" id="RU003684"/>
    </source>
</evidence>
<evidence type="ECO:0000256" key="4">
    <source>
        <dbReference type="ARBA" id="ARBA00023211"/>
    </source>
</evidence>
<feature type="binding site" evidence="5 7">
    <location>
        <position position="161"/>
    </location>
    <ligand>
        <name>Mn(2+)</name>
        <dbReference type="ChEBI" id="CHEBI:29035"/>
        <label>1</label>
    </ligand>
</feature>
<dbReference type="EMBL" id="SMBZ01000013">
    <property type="protein sequence ID" value="TCV15283.1"/>
    <property type="molecule type" value="Genomic_DNA"/>
</dbReference>
<protein>
    <recommendedName>
        <fullName evidence="5 6">Formimidoylglutamase</fullName>
        <ecNumber evidence="5 6">3.5.3.8</ecNumber>
    </recommendedName>
    <alternativeName>
        <fullName evidence="5">Formiminoglutamase</fullName>
    </alternativeName>
    <alternativeName>
        <fullName evidence="5">Formiminoglutamate hydrolase</fullName>
    </alternativeName>
</protein>
<dbReference type="GO" id="GO:0050415">
    <property type="term" value="F:formimidoylglutamase activity"/>
    <property type="evidence" value="ECO:0007669"/>
    <property type="project" value="UniProtKB-UniRule"/>
</dbReference>
<dbReference type="Gene3D" id="3.40.800.10">
    <property type="entry name" value="Ureohydrolase domain"/>
    <property type="match status" value="1"/>
</dbReference>
<feature type="binding site" evidence="5 7">
    <location>
        <position position="157"/>
    </location>
    <ligand>
        <name>Mn(2+)</name>
        <dbReference type="ChEBI" id="CHEBI:29035"/>
        <label>1</label>
    </ligand>
</feature>
<dbReference type="PROSITE" id="PS01053">
    <property type="entry name" value="ARGINASE_1"/>
    <property type="match status" value="1"/>
</dbReference>
<dbReference type="InterPro" id="IPR023696">
    <property type="entry name" value="Ureohydrolase_dom_sf"/>
</dbReference>
<evidence type="ECO:0000256" key="5">
    <source>
        <dbReference type="HAMAP-Rule" id="MF_00737"/>
    </source>
</evidence>
<comment type="similarity">
    <text evidence="5 8 9">Belongs to the arginase family.</text>
</comment>
<feature type="binding site" evidence="5">
    <location>
        <position position="159"/>
    </location>
    <ligand>
        <name>Mn(2+)</name>
        <dbReference type="ChEBI" id="CHEBI:29035"/>
        <label>2</label>
    </ligand>
</feature>
<dbReference type="InterPro" id="IPR006035">
    <property type="entry name" value="Ureohydrolase"/>
</dbReference>
<evidence type="ECO:0000256" key="7">
    <source>
        <dbReference type="PIRSR" id="PIRSR036979-1"/>
    </source>
</evidence>
<evidence type="ECO:0000256" key="6">
    <source>
        <dbReference type="NCBIfam" id="TIGR01227"/>
    </source>
</evidence>
<dbReference type="OrthoDB" id="9788689at2"/>
<name>A0A4R3VYS7_9SPHI</name>
<evidence type="ECO:0000256" key="8">
    <source>
        <dbReference type="PROSITE-ProRule" id="PRU00742"/>
    </source>
</evidence>
<comment type="pathway">
    <text evidence="5">Amino-acid degradation; L-histidine degradation into L-glutamate; L-glutamate from N-formimidoyl-L-glutamate (hydrolase route): step 1/1.</text>
</comment>
<evidence type="ECO:0000313" key="11">
    <source>
        <dbReference type="Proteomes" id="UP000295197"/>
    </source>
</evidence>
<accession>A0A4R3VYS7</accession>
<feature type="binding site" evidence="5 7">
    <location>
        <position position="134"/>
    </location>
    <ligand>
        <name>Mn(2+)</name>
        <dbReference type="ChEBI" id="CHEBI:29035"/>
        <label>1</label>
    </ligand>
</feature>
<feature type="binding site" evidence="7">
    <location>
        <position position="252"/>
    </location>
    <ligand>
        <name>Mn(2+)</name>
        <dbReference type="ChEBI" id="CHEBI:29035"/>
        <label>1</label>
    </ligand>
</feature>
<dbReference type="GO" id="GO:0033389">
    <property type="term" value="P:putrescine biosynthetic process from arginine, via agmatine"/>
    <property type="evidence" value="ECO:0007669"/>
    <property type="project" value="TreeGrafter"/>
</dbReference>
<dbReference type="EC" id="3.5.3.8" evidence="5 6"/>
<feature type="binding site" evidence="5">
    <location>
        <position position="157"/>
    </location>
    <ligand>
        <name>Mn(2+)</name>
        <dbReference type="ChEBI" id="CHEBI:29035"/>
        <label>2</label>
    </ligand>
</feature>
<keyword evidence="4 5" id="KW-0464">Manganese</keyword>
<keyword evidence="1 5" id="KW-0479">Metal-binding</keyword>
<dbReference type="PIRSF" id="PIRSF036979">
    <property type="entry name" value="Arginase"/>
    <property type="match status" value="1"/>
</dbReference>
<reference evidence="10 11" key="1">
    <citation type="submission" date="2019-03" db="EMBL/GenBank/DDBJ databases">
        <title>Genomic Encyclopedia of Type Strains, Phase IV (KMG-IV): sequencing the most valuable type-strain genomes for metagenomic binning, comparative biology and taxonomic classification.</title>
        <authorList>
            <person name="Goeker M."/>
        </authorList>
    </citation>
    <scope>NUCLEOTIDE SEQUENCE [LARGE SCALE GENOMIC DNA]</scope>
    <source>
        <strain evidence="10 11">DSM 22362</strain>
    </source>
</reference>
<organism evidence="10 11">
    <name type="scientific">Sphingobacterium alimentarium</name>
    <dbReference type="NCBI Taxonomy" id="797292"/>
    <lineage>
        <taxon>Bacteria</taxon>
        <taxon>Pseudomonadati</taxon>
        <taxon>Bacteroidota</taxon>
        <taxon>Sphingobacteriia</taxon>
        <taxon>Sphingobacteriales</taxon>
        <taxon>Sphingobacteriaceae</taxon>
        <taxon>Sphingobacterium</taxon>
    </lineage>
</organism>
<dbReference type="InterPro" id="IPR005923">
    <property type="entry name" value="HutG"/>
</dbReference>
<dbReference type="UniPathway" id="UPA00379">
    <property type="reaction ID" value="UER00552"/>
</dbReference>
<dbReference type="GO" id="GO:0019557">
    <property type="term" value="P:L-histidine catabolic process to glutamate and formate"/>
    <property type="evidence" value="ECO:0007669"/>
    <property type="project" value="UniProtKB-UniPathway"/>
</dbReference>
<keyword evidence="11" id="KW-1185">Reference proteome</keyword>
<proteinExistence type="inferred from homology"/>
<dbReference type="Pfam" id="PF00491">
    <property type="entry name" value="Arginase"/>
    <property type="match status" value="1"/>
</dbReference>
<gene>
    <name evidence="5" type="primary">hutG</name>
    <name evidence="10" type="ORF">EDC17_101360</name>
</gene>
<evidence type="ECO:0000256" key="3">
    <source>
        <dbReference type="ARBA" id="ARBA00022808"/>
    </source>
</evidence>
<dbReference type="AlphaFoldDB" id="A0A4R3VYS7"/>
<evidence type="ECO:0000256" key="2">
    <source>
        <dbReference type="ARBA" id="ARBA00022801"/>
    </source>
</evidence>
<keyword evidence="2 5" id="KW-0378">Hydrolase</keyword>
<feature type="binding site" evidence="5">
    <location>
        <position position="252"/>
    </location>
    <ligand>
        <name>Mn(2+)</name>
        <dbReference type="ChEBI" id="CHEBI:29035"/>
        <label>2</label>
    </ligand>
</feature>
<dbReference type="GO" id="GO:0030145">
    <property type="term" value="F:manganese ion binding"/>
    <property type="evidence" value="ECO:0007669"/>
    <property type="project" value="UniProtKB-UniRule"/>
</dbReference>
<feature type="binding site" evidence="7">
    <location>
        <position position="159"/>
    </location>
    <ligand>
        <name>Mn(2+)</name>
        <dbReference type="ChEBI" id="CHEBI:29035"/>
        <label>1</label>
    </ligand>
</feature>
<feature type="binding site" evidence="5">
    <location>
        <position position="250"/>
    </location>
    <ligand>
        <name>Mn(2+)</name>
        <dbReference type="ChEBI" id="CHEBI:29035"/>
        <label>2</label>
    </ligand>
</feature>
<dbReference type="PROSITE" id="PS51409">
    <property type="entry name" value="ARGINASE_2"/>
    <property type="match status" value="1"/>
</dbReference>
<comment type="catalytic activity">
    <reaction evidence="5">
        <text>N-formimidoyl-L-glutamate + H2O = formamide + L-glutamate</text>
        <dbReference type="Rhea" id="RHEA:22492"/>
        <dbReference type="ChEBI" id="CHEBI:15377"/>
        <dbReference type="ChEBI" id="CHEBI:16397"/>
        <dbReference type="ChEBI" id="CHEBI:29985"/>
        <dbReference type="ChEBI" id="CHEBI:58928"/>
        <dbReference type="EC" id="3.5.3.8"/>
    </reaction>
</comment>
<dbReference type="Proteomes" id="UP000295197">
    <property type="component" value="Unassembled WGS sequence"/>
</dbReference>
<evidence type="ECO:0000313" key="10">
    <source>
        <dbReference type="EMBL" id="TCV15283.1"/>
    </source>
</evidence>
<dbReference type="SUPFAM" id="SSF52768">
    <property type="entry name" value="Arginase/deacetylase"/>
    <property type="match status" value="1"/>
</dbReference>
<dbReference type="PANTHER" id="PTHR11358">
    <property type="entry name" value="ARGINASE/AGMATINASE"/>
    <property type="match status" value="1"/>
</dbReference>
<dbReference type="CDD" id="cd09988">
    <property type="entry name" value="Formimidoylglutamase"/>
    <property type="match status" value="1"/>
</dbReference>
<dbReference type="GO" id="GO:0008783">
    <property type="term" value="F:agmatinase activity"/>
    <property type="evidence" value="ECO:0007669"/>
    <property type="project" value="TreeGrafter"/>
</dbReference>
<keyword evidence="3 5" id="KW-0369">Histidine metabolism</keyword>
<comment type="function">
    <text evidence="5">Catalyzes the conversion of N-formimidoyl-L-glutamate to L-glutamate and formamide.</text>
</comment>
<dbReference type="InterPro" id="IPR020855">
    <property type="entry name" value="Ureohydrolase_Mn_BS"/>
</dbReference>
<dbReference type="HAMAP" id="MF_00737">
    <property type="entry name" value="Formimidoylglutam"/>
    <property type="match status" value="1"/>
</dbReference>
<sequence length="322" mass="36003">METFKKLYEKPNTDLWHGRIDGESPEYLRWHQVVDCVDLNEVSGSTNSVVLLGFCCDEGVRRNLGREGAKAAPDYLRKVLSNLPLHFSENIKLVDAGNINTNGYDLESAHEALAIAVQKIRAAGGFPLLIGGGHEITYGHFKGLYNSNRSVGVINLDAHLDMRPLMDDKQNSGTSFYQLNKDLFDVGKRLNYLAIGIQEISNTKGLLSYAESQGVEIIYGKELVPHHIDAIKTKIEQFAQQVDDLYFTIDMDVFAAAFAPGVSAVAYDGIIPDSNFYELLSFIYQQPNLISMDIAELNPRFDLDERTAKLAANLIFQFLQKF</sequence>
<dbReference type="NCBIfam" id="TIGR01227">
    <property type="entry name" value="hutG"/>
    <property type="match status" value="1"/>
</dbReference>
<feature type="binding site" evidence="5 7">
    <location>
        <position position="250"/>
    </location>
    <ligand>
        <name>Mn(2+)</name>
        <dbReference type="ChEBI" id="CHEBI:29035"/>
        <label>1</label>
    </ligand>
</feature>
<dbReference type="PANTHER" id="PTHR11358:SF35">
    <property type="entry name" value="FORMIMIDOYLGLUTAMASE"/>
    <property type="match status" value="1"/>
</dbReference>
<comment type="cofactor">
    <cofactor evidence="5 7">
        <name>Mn(2+)</name>
        <dbReference type="ChEBI" id="CHEBI:29035"/>
    </cofactor>
    <text evidence="5 7">Binds 2 manganese ions per subunit.</text>
</comment>
<comment type="caution">
    <text evidence="10">The sequence shown here is derived from an EMBL/GenBank/DDBJ whole genome shotgun (WGS) entry which is preliminary data.</text>
</comment>
<dbReference type="GO" id="GO:0019556">
    <property type="term" value="P:L-histidine catabolic process to glutamate and formamide"/>
    <property type="evidence" value="ECO:0007669"/>
    <property type="project" value="UniProtKB-UniRule"/>
</dbReference>